<dbReference type="InterPro" id="IPR013342">
    <property type="entry name" value="Mandelate_racemase_C"/>
</dbReference>
<dbReference type="InterPro" id="IPR013341">
    <property type="entry name" value="Mandelate_racemase_N_dom"/>
</dbReference>
<evidence type="ECO:0000313" key="6">
    <source>
        <dbReference type="Proteomes" id="UP000515317"/>
    </source>
</evidence>
<dbReference type="SUPFAM" id="SSF51604">
    <property type="entry name" value="Enolase C-terminal domain-like"/>
    <property type="match status" value="1"/>
</dbReference>
<comment type="cofactor">
    <cofactor evidence="1">
        <name>Mg(2+)</name>
        <dbReference type="ChEBI" id="CHEBI:18420"/>
    </cofactor>
</comment>
<evidence type="ECO:0000256" key="2">
    <source>
        <dbReference type="ARBA" id="ARBA00022723"/>
    </source>
</evidence>
<dbReference type="CDD" id="cd03316">
    <property type="entry name" value="MR_like"/>
    <property type="match status" value="1"/>
</dbReference>
<name>A0A6S6QHH1_9HYPH</name>
<dbReference type="KEGG" id="tso:IZ6_03390"/>
<organism evidence="5 6">
    <name type="scientific">Terrihabitans soli</name>
    <dbReference type="NCBI Taxonomy" id="708113"/>
    <lineage>
        <taxon>Bacteria</taxon>
        <taxon>Pseudomonadati</taxon>
        <taxon>Pseudomonadota</taxon>
        <taxon>Alphaproteobacteria</taxon>
        <taxon>Hyphomicrobiales</taxon>
        <taxon>Terrihabitans</taxon>
    </lineage>
</organism>
<dbReference type="Pfam" id="PF02746">
    <property type="entry name" value="MR_MLE_N"/>
    <property type="match status" value="1"/>
</dbReference>
<dbReference type="InterPro" id="IPR036849">
    <property type="entry name" value="Enolase-like_C_sf"/>
</dbReference>
<dbReference type="Pfam" id="PF13378">
    <property type="entry name" value="MR_MLE_C"/>
    <property type="match status" value="1"/>
</dbReference>
<dbReference type="InterPro" id="IPR046945">
    <property type="entry name" value="RHMD-like"/>
</dbReference>
<dbReference type="InterPro" id="IPR029017">
    <property type="entry name" value="Enolase-like_N"/>
</dbReference>
<dbReference type="Gene3D" id="3.20.20.120">
    <property type="entry name" value="Enolase-like C-terminal domain"/>
    <property type="match status" value="1"/>
</dbReference>
<evidence type="ECO:0000313" key="5">
    <source>
        <dbReference type="EMBL" id="BCJ89604.1"/>
    </source>
</evidence>
<dbReference type="SMART" id="SM00922">
    <property type="entry name" value="MR_MLE"/>
    <property type="match status" value="1"/>
</dbReference>
<keyword evidence="2" id="KW-0479">Metal-binding</keyword>
<dbReference type="GO" id="GO:0016052">
    <property type="term" value="P:carbohydrate catabolic process"/>
    <property type="evidence" value="ECO:0007669"/>
    <property type="project" value="TreeGrafter"/>
</dbReference>
<evidence type="ECO:0000256" key="1">
    <source>
        <dbReference type="ARBA" id="ARBA00001946"/>
    </source>
</evidence>
<dbReference type="RefSeq" id="WP_222876303.1">
    <property type="nucleotide sequence ID" value="NZ_AP023361.1"/>
</dbReference>
<proteinExistence type="predicted"/>
<dbReference type="EMBL" id="AP023361">
    <property type="protein sequence ID" value="BCJ89604.1"/>
    <property type="molecule type" value="Genomic_DNA"/>
</dbReference>
<dbReference type="GO" id="GO:0000287">
    <property type="term" value="F:magnesium ion binding"/>
    <property type="evidence" value="ECO:0007669"/>
    <property type="project" value="TreeGrafter"/>
</dbReference>
<dbReference type="SFLD" id="SFLDS00001">
    <property type="entry name" value="Enolase"/>
    <property type="match status" value="1"/>
</dbReference>
<dbReference type="Gene3D" id="3.30.390.10">
    <property type="entry name" value="Enolase-like, N-terminal domain"/>
    <property type="match status" value="1"/>
</dbReference>
<protein>
    <submittedName>
        <fullName evidence="5">2-oxo-3-deoxygalactonate 6-phosphate aldolase</fullName>
    </submittedName>
</protein>
<gene>
    <name evidence="5" type="ORF">IZ6_03390</name>
</gene>
<dbReference type="GO" id="GO:0016836">
    <property type="term" value="F:hydro-lyase activity"/>
    <property type="evidence" value="ECO:0007669"/>
    <property type="project" value="TreeGrafter"/>
</dbReference>
<keyword evidence="3" id="KW-0460">Magnesium</keyword>
<dbReference type="PANTHER" id="PTHR13794">
    <property type="entry name" value="ENOLASE SUPERFAMILY, MANDELATE RACEMASE"/>
    <property type="match status" value="1"/>
</dbReference>
<feature type="domain" description="Mandelate racemase/muconate lactonizing enzyme C-terminal" evidence="4">
    <location>
        <begin position="146"/>
        <end position="245"/>
    </location>
</feature>
<dbReference type="InterPro" id="IPR029065">
    <property type="entry name" value="Enolase_C-like"/>
</dbReference>
<accession>A0A6S6QHH1</accession>
<keyword evidence="6" id="KW-1185">Reference proteome</keyword>
<reference evidence="5 6" key="1">
    <citation type="submission" date="2020-08" db="EMBL/GenBank/DDBJ databases">
        <title>Genome sequence of Rhizobiales bacterium strain IZ6.</title>
        <authorList>
            <person name="Nakai R."/>
            <person name="Naganuma T."/>
        </authorList>
    </citation>
    <scope>NUCLEOTIDE SEQUENCE [LARGE SCALE GENOMIC DNA]</scope>
    <source>
        <strain evidence="5 6">IZ6</strain>
    </source>
</reference>
<dbReference type="Proteomes" id="UP000515317">
    <property type="component" value="Chromosome"/>
</dbReference>
<sequence>MSFNAMKIADLTASVHRVQIPMPLVETRSTGWGFVFCEAKTDTGITGYGLTGKMLPFAVADTLRREILPLVKGMDPRNTEAIHHIVWRKLNMRCQTGVIVHALAALDIALWDIHGKAVNRTVAELLGGFSKEAQTYCTFGLHEYKHDELVAAAKHFAAAGHQALKMVVGVAKGGWREDIKRLRAVRDAIGPERALMMDANYCMDPANARALCNAAEELDIAFFEEPLHQNDARAMADLRRQTRIPLAAGQMEGHRWRYRELIEHRAVDIIQPNCCYGSGFTETRKVAHAAQMFNLPLAVGGGWPSLNLHLMAGMMNGGPVELHTVTASVCELLFPGSMPMEGTIMKVPEGPGLGTEPDRAFLKDSLQAA</sequence>
<dbReference type="AlphaFoldDB" id="A0A6S6QHH1"/>
<evidence type="ECO:0000256" key="3">
    <source>
        <dbReference type="ARBA" id="ARBA00022842"/>
    </source>
</evidence>
<dbReference type="PANTHER" id="PTHR13794:SF58">
    <property type="entry name" value="MITOCHONDRIAL ENOLASE SUPERFAMILY MEMBER 1"/>
    <property type="match status" value="1"/>
</dbReference>
<evidence type="ECO:0000259" key="4">
    <source>
        <dbReference type="SMART" id="SM00922"/>
    </source>
</evidence>
<dbReference type="SUPFAM" id="SSF54826">
    <property type="entry name" value="Enolase N-terminal domain-like"/>
    <property type="match status" value="1"/>
</dbReference>